<proteinExistence type="inferred from homology"/>
<evidence type="ECO:0000256" key="1">
    <source>
        <dbReference type="ARBA" id="ARBA00006442"/>
    </source>
</evidence>
<gene>
    <name evidence="6" type="ORF">JR316_010195</name>
</gene>
<dbReference type="GO" id="GO:0050660">
    <property type="term" value="F:flavin adenine dinucleotide binding"/>
    <property type="evidence" value="ECO:0007669"/>
    <property type="project" value="TreeGrafter"/>
</dbReference>
<dbReference type="InterPro" id="IPR023753">
    <property type="entry name" value="FAD/NAD-binding_dom"/>
</dbReference>
<dbReference type="PANTHER" id="PTHR43735:SF3">
    <property type="entry name" value="FERROPTOSIS SUPPRESSOR PROTEIN 1"/>
    <property type="match status" value="1"/>
</dbReference>
<accession>A0A8H7XRN8</accession>
<evidence type="ECO:0000259" key="5">
    <source>
        <dbReference type="Pfam" id="PF07992"/>
    </source>
</evidence>
<organism evidence="6">
    <name type="scientific">Psilocybe cubensis</name>
    <name type="common">Psychedelic mushroom</name>
    <name type="synonym">Stropharia cubensis</name>
    <dbReference type="NCBI Taxonomy" id="181762"/>
    <lineage>
        <taxon>Eukaryota</taxon>
        <taxon>Fungi</taxon>
        <taxon>Dikarya</taxon>
        <taxon>Basidiomycota</taxon>
        <taxon>Agaricomycotina</taxon>
        <taxon>Agaricomycetes</taxon>
        <taxon>Agaricomycetidae</taxon>
        <taxon>Agaricales</taxon>
        <taxon>Agaricineae</taxon>
        <taxon>Strophariaceae</taxon>
        <taxon>Psilocybe</taxon>
    </lineage>
</organism>
<evidence type="ECO:0000313" key="6">
    <source>
        <dbReference type="EMBL" id="KAG5164559.1"/>
    </source>
</evidence>
<dbReference type="Gene3D" id="3.50.50.100">
    <property type="match status" value="1"/>
</dbReference>
<dbReference type="Pfam" id="PF07992">
    <property type="entry name" value="Pyr_redox_2"/>
    <property type="match status" value="1"/>
</dbReference>
<reference evidence="6" key="1">
    <citation type="submission" date="2021-02" db="EMBL/GenBank/DDBJ databases">
        <title>Psilocybe cubensis genome.</title>
        <authorList>
            <person name="Mckernan K.J."/>
            <person name="Crawford S."/>
            <person name="Trippe A."/>
            <person name="Kane L.T."/>
            <person name="Mclaughlin S."/>
        </authorList>
    </citation>
    <scope>NUCLEOTIDE SEQUENCE [LARGE SCALE GENOMIC DNA]</scope>
    <source>
        <strain evidence="6">MGC-MH-2018</strain>
    </source>
</reference>
<feature type="domain" description="FAD/NAD(P)-binding" evidence="5">
    <location>
        <begin position="3"/>
        <end position="287"/>
    </location>
</feature>
<dbReference type="AlphaFoldDB" id="A0A8H7XRN8"/>
<keyword evidence="4" id="KW-0560">Oxidoreductase</keyword>
<dbReference type="GO" id="GO:0005737">
    <property type="term" value="C:cytoplasm"/>
    <property type="evidence" value="ECO:0007669"/>
    <property type="project" value="TreeGrafter"/>
</dbReference>
<keyword evidence="3" id="KW-0274">FAD</keyword>
<comment type="caution">
    <text evidence="6">The sequence shown here is derived from an EMBL/GenBank/DDBJ whole genome shotgun (WGS) entry which is preliminary data.</text>
</comment>
<evidence type="ECO:0000256" key="3">
    <source>
        <dbReference type="ARBA" id="ARBA00022827"/>
    </source>
</evidence>
<dbReference type="PRINTS" id="PR00411">
    <property type="entry name" value="PNDRDTASEI"/>
</dbReference>
<dbReference type="PANTHER" id="PTHR43735">
    <property type="entry name" value="APOPTOSIS-INDUCING FACTOR 1"/>
    <property type="match status" value="1"/>
</dbReference>
<dbReference type="OrthoDB" id="202203at2759"/>
<evidence type="ECO:0000256" key="4">
    <source>
        <dbReference type="ARBA" id="ARBA00023002"/>
    </source>
</evidence>
<dbReference type="InterPro" id="IPR036188">
    <property type="entry name" value="FAD/NAD-bd_sf"/>
</dbReference>
<sequence>MKTVVVVGGGVAGAEVVRGLSSRLNPEKHRLILITSRPRFTFLPASLRLLASQDTAIGSVFMPYDAVFGKFPGELKVGTVTSIEENKDPTFKRGGFVVMEGDEKILYDVLVVATGSNWYGHLAFPNDEEGFKDHVKSWQKKIHDAKHIVIAGGGAVGIEMSGEIKDAYPNKHVTIVHANRLLLGDIYPDKFRENIESRIRLRGVNILFNDTIEGTPNPHAPLKTGNGVPLPCDLLLFARGGRPNTSLLKFLRPNVLSDRGYVRVKPTLQIDQHPNMFALGDIIDWPEAKQLMKISMGHTAVVIANVISYLEGKVPKKTYNKSPELLWISNGRAGGASYLGLRGHGLTFGNCFTKLVKSNDLMVAYVRKSLGLGPNYEKD</sequence>
<evidence type="ECO:0000256" key="2">
    <source>
        <dbReference type="ARBA" id="ARBA00022630"/>
    </source>
</evidence>
<keyword evidence="2" id="KW-0285">Flavoprotein</keyword>
<dbReference type="GO" id="GO:0004174">
    <property type="term" value="F:electron-transferring-flavoprotein dehydrogenase activity"/>
    <property type="evidence" value="ECO:0007669"/>
    <property type="project" value="TreeGrafter"/>
</dbReference>
<dbReference type="EMBL" id="JAFIQS010000011">
    <property type="protein sequence ID" value="KAG5164559.1"/>
    <property type="molecule type" value="Genomic_DNA"/>
</dbReference>
<dbReference type="PRINTS" id="PR00368">
    <property type="entry name" value="FADPNR"/>
</dbReference>
<name>A0A8H7XRN8_PSICU</name>
<comment type="similarity">
    <text evidence="1">Belongs to the FAD-dependent oxidoreductase family.</text>
</comment>
<protein>
    <recommendedName>
        <fullName evidence="5">FAD/NAD(P)-binding domain-containing protein</fullName>
    </recommendedName>
</protein>
<dbReference type="SUPFAM" id="SSF51905">
    <property type="entry name" value="FAD/NAD(P)-binding domain"/>
    <property type="match status" value="1"/>
</dbReference>